<dbReference type="SUPFAM" id="SSF53756">
    <property type="entry name" value="UDP-Glycosyltransferase/glycogen phosphorylase"/>
    <property type="match status" value="1"/>
</dbReference>
<evidence type="ECO:0000256" key="9">
    <source>
        <dbReference type="ARBA" id="ARBA00048975"/>
    </source>
</evidence>
<evidence type="ECO:0000256" key="7">
    <source>
        <dbReference type="ARBA" id="ARBA00022679"/>
    </source>
</evidence>
<keyword evidence="6 11" id="KW-0328">Glycosyltransferase</keyword>
<dbReference type="AlphaFoldDB" id="A0A563VMS2"/>
<evidence type="ECO:0000256" key="10">
    <source>
        <dbReference type="NCBIfam" id="TIGR00215"/>
    </source>
</evidence>
<evidence type="ECO:0000313" key="12">
    <source>
        <dbReference type="Proteomes" id="UP000320055"/>
    </source>
</evidence>
<evidence type="ECO:0000256" key="8">
    <source>
        <dbReference type="ARBA" id="ARBA00023098"/>
    </source>
</evidence>
<gene>
    <name evidence="11" type="primary">lpxB</name>
    <name evidence="11" type="ORF">H1P_1600007</name>
</gene>
<dbReference type="GO" id="GO:0016020">
    <property type="term" value="C:membrane"/>
    <property type="evidence" value="ECO:0007669"/>
    <property type="project" value="GOC"/>
</dbReference>
<dbReference type="InterPro" id="IPR003835">
    <property type="entry name" value="Glyco_trans_19"/>
</dbReference>
<dbReference type="EMBL" id="CAACVJ010000069">
    <property type="protein sequence ID" value="VEP12712.1"/>
    <property type="molecule type" value="Genomic_DNA"/>
</dbReference>
<dbReference type="EC" id="2.4.1.182" evidence="2 10"/>
<evidence type="ECO:0000256" key="6">
    <source>
        <dbReference type="ARBA" id="ARBA00022676"/>
    </source>
</evidence>
<accession>A0A563VMS2</accession>
<evidence type="ECO:0000256" key="5">
    <source>
        <dbReference type="ARBA" id="ARBA00022556"/>
    </source>
</evidence>
<dbReference type="GO" id="GO:0005543">
    <property type="term" value="F:phospholipid binding"/>
    <property type="evidence" value="ECO:0007669"/>
    <property type="project" value="TreeGrafter"/>
</dbReference>
<comment type="function">
    <text evidence="1">Condensation of UDP-2,3-diacylglucosamine and 2,3-diacylglucosamine-1-phosphate to form lipid A disaccharide, a precursor of lipid A, a phosphorylated glycolipid that anchors the lipopolysaccharide to the outer membrane of the cell.</text>
</comment>
<dbReference type="NCBIfam" id="TIGR00215">
    <property type="entry name" value="lpxB"/>
    <property type="match status" value="1"/>
</dbReference>
<dbReference type="Proteomes" id="UP000320055">
    <property type="component" value="Unassembled WGS sequence"/>
</dbReference>
<dbReference type="PANTHER" id="PTHR30372">
    <property type="entry name" value="LIPID-A-DISACCHARIDE SYNTHASE"/>
    <property type="match status" value="1"/>
</dbReference>
<dbReference type="Pfam" id="PF02684">
    <property type="entry name" value="LpxB"/>
    <property type="match status" value="1"/>
</dbReference>
<organism evidence="11 12">
    <name type="scientific">Hyella patelloides LEGE 07179</name>
    <dbReference type="NCBI Taxonomy" id="945734"/>
    <lineage>
        <taxon>Bacteria</taxon>
        <taxon>Bacillati</taxon>
        <taxon>Cyanobacteriota</taxon>
        <taxon>Cyanophyceae</taxon>
        <taxon>Pleurocapsales</taxon>
        <taxon>Hyellaceae</taxon>
        <taxon>Hyella</taxon>
    </lineage>
</organism>
<dbReference type="GO" id="GO:0008915">
    <property type="term" value="F:lipid-A-disaccharide synthase activity"/>
    <property type="evidence" value="ECO:0007669"/>
    <property type="project" value="UniProtKB-UniRule"/>
</dbReference>
<keyword evidence="12" id="KW-1185">Reference proteome</keyword>
<keyword evidence="7 11" id="KW-0808">Transferase</keyword>
<evidence type="ECO:0000313" key="11">
    <source>
        <dbReference type="EMBL" id="VEP12712.1"/>
    </source>
</evidence>
<dbReference type="PANTHER" id="PTHR30372:SF4">
    <property type="entry name" value="LIPID-A-DISACCHARIDE SYNTHASE, MITOCHONDRIAL-RELATED"/>
    <property type="match status" value="1"/>
</dbReference>
<dbReference type="RefSeq" id="WP_144870743.1">
    <property type="nucleotide sequence ID" value="NZ_LR213911.1"/>
</dbReference>
<name>A0A563VMS2_9CYAN</name>
<comment type="catalytic activity">
    <reaction evidence="9">
        <text>a lipid X + a UDP-2-N,3-O-bis[(3R)-3-hydroxyacyl]-alpha-D-glucosamine = a lipid A disaccharide + UDP + H(+)</text>
        <dbReference type="Rhea" id="RHEA:67828"/>
        <dbReference type="ChEBI" id="CHEBI:15378"/>
        <dbReference type="ChEBI" id="CHEBI:58223"/>
        <dbReference type="ChEBI" id="CHEBI:137748"/>
        <dbReference type="ChEBI" id="CHEBI:176338"/>
        <dbReference type="ChEBI" id="CHEBI:176343"/>
        <dbReference type="EC" id="2.4.1.182"/>
    </reaction>
</comment>
<keyword evidence="4" id="KW-0444">Lipid biosynthesis</keyword>
<dbReference type="GO" id="GO:0009245">
    <property type="term" value="P:lipid A biosynthetic process"/>
    <property type="evidence" value="ECO:0007669"/>
    <property type="project" value="UniProtKB-UniRule"/>
</dbReference>
<evidence type="ECO:0000256" key="1">
    <source>
        <dbReference type="ARBA" id="ARBA00002056"/>
    </source>
</evidence>
<reference evidence="11 12" key="1">
    <citation type="submission" date="2019-01" db="EMBL/GenBank/DDBJ databases">
        <authorList>
            <person name="Brito A."/>
        </authorList>
    </citation>
    <scope>NUCLEOTIDE SEQUENCE [LARGE SCALE GENOMIC DNA]</scope>
    <source>
        <strain evidence="11">1</strain>
    </source>
</reference>
<dbReference type="OrthoDB" id="9801642at2"/>
<evidence type="ECO:0000256" key="3">
    <source>
        <dbReference type="ARBA" id="ARBA00020902"/>
    </source>
</evidence>
<sequence>MRIFISTGEVSGDLQGAILIKALKQQAAIADIELEITALGGDRMKQAGATILGDTTSIGSVGLLEALPFVLPTLKLQSITKKYLSDNIPDALVLIDYAAPNIAIGRYVKKHLPQIPIIYYIAPQDWAVPMLGNAAKLTNFVDKLLAIFPQEANYYQQKGIDTIWVGHPLLDRIKNVPNREKSRQLLNISPEQTIITLLPASRRQEIKQMLPAIGEAAHLIQQQIPDIHFLIPVSLDIYRDAISAVVEQYQLSATIIENKTLEAIAAADIAITKSGTVNLEIALLNIPQVVLYRVHPITAWLARNLLKIDVPLMSPPNLIVDREIVPELQQESATPSNIANTSLELLSNPAKCQKMIANYQKMRSLLGEIGVGEKAAKEILQFNKQS</sequence>
<keyword evidence="5" id="KW-0441">Lipid A biosynthesis</keyword>
<proteinExistence type="predicted"/>
<evidence type="ECO:0000256" key="4">
    <source>
        <dbReference type="ARBA" id="ARBA00022516"/>
    </source>
</evidence>
<evidence type="ECO:0000256" key="2">
    <source>
        <dbReference type="ARBA" id="ARBA00012687"/>
    </source>
</evidence>
<protein>
    <recommendedName>
        <fullName evidence="3 10">Lipid-A-disaccharide synthase</fullName>
        <ecNumber evidence="2 10">2.4.1.182</ecNumber>
    </recommendedName>
</protein>
<keyword evidence="8" id="KW-0443">Lipid metabolism</keyword>